<keyword evidence="2" id="KW-1185">Reference proteome</keyword>
<dbReference type="Gene3D" id="3.40.960.10">
    <property type="entry name" value="VSR Endonuclease"/>
    <property type="match status" value="1"/>
</dbReference>
<dbReference type="InterPro" id="IPR011335">
    <property type="entry name" value="Restrct_endonuc-II-like"/>
</dbReference>
<dbReference type="KEGG" id="madi:A7U43_23625"/>
<organism evidence="1 2">
    <name type="scientific">Mycobacterium adipatum</name>
    <dbReference type="NCBI Taxonomy" id="1682113"/>
    <lineage>
        <taxon>Bacteria</taxon>
        <taxon>Bacillati</taxon>
        <taxon>Actinomycetota</taxon>
        <taxon>Actinomycetes</taxon>
        <taxon>Mycobacteriales</taxon>
        <taxon>Mycobacteriaceae</taxon>
        <taxon>Mycobacterium</taxon>
    </lineage>
</organism>
<dbReference type="EMBL" id="CP015596">
    <property type="protein sequence ID" value="ANE81865.1"/>
    <property type="molecule type" value="Genomic_DNA"/>
</dbReference>
<gene>
    <name evidence="1" type="ORF">A7U43_23625</name>
</gene>
<dbReference type="RefSeq" id="WP_067999913.1">
    <property type="nucleotide sequence ID" value="NZ_CP015596.1"/>
</dbReference>
<dbReference type="AlphaFoldDB" id="A0A172US46"/>
<reference evidence="1 2" key="1">
    <citation type="submission" date="2016-05" db="EMBL/GenBank/DDBJ databases">
        <title>Complete genome sequence of a phthalic acid esters degrading Mycobacterium sp. YC-RL4.</title>
        <authorList>
            <person name="Ren L."/>
            <person name="Fan S."/>
            <person name="Ruth N."/>
            <person name="Jia Y."/>
            <person name="Wang J."/>
            <person name="Qiao C."/>
        </authorList>
    </citation>
    <scope>NUCLEOTIDE SEQUENCE [LARGE SCALE GENOMIC DNA]</scope>
    <source>
        <strain evidence="1 2">YC-RL4</strain>
    </source>
</reference>
<dbReference type="SUPFAM" id="SSF52980">
    <property type="entry name" value="Restriction endonuclease-like"/>
    <property type="match status" value="1"/>
</dbReference>
<evidence type="ECO:0000313" key="1">
    <source>
        <dbReference type="EMBL" id="ANE81865.1"/>
    </source>
</evidence>
<evidence type="ECO:0008006" key="3">
    <source>
        <dbReference type="Google" id="ProtNLM"/>
    </source>
</evidence>
<name>A0A172US46_9MYCO</name>
<sequence>MVFLGSEALAAGAVTRHQLTHHHEMLHRDVYIARGAELTPSDKARAAWLWSRRRAVVAGLSAAALHGCKWIDAAEPAELNQRSQHKVAGIMLHCERLDSAEISVVHGIPATTPARTAFDLGRRRGPVSAVLRLDALLQATTLTVTDVRALIGSHGGARGVVQLRHVLALADDGAESPQETRLRLVLTKAGMRPSRTQIEVYDEYRFIGRLDMGWPEWKVGVQYDGAQHWTDPRQRARDIEQDARYRELGWRIIRVDADLLRRRQLTIIRRVRGDLDAAGAPHPLPNMKKMARFLGNLAI</sequence>
<proteinExistence type="predicted"/>
<evidence type="ECO:0000313" key="2">
    <source>
        <dbReference type="Proteomes" id="UP000077143"/>
    </source>
</evidence>
<dbReference type="STRING" id="1682113.A7U43_23625"/>
<accession>A0A172US46</accession>
<dbReference type="Proteomes" id="UP000077143">
    <property type="component" value="Chromosome"/>
</dbReference>
<protein>
    <recommendedName>
        <fullName evidence="3">DUF559 domain-containing protein</fullName>
    </recommendedName>
</protein>
<dbReference type="OrthoDB" id="3173471at2"/>